<evidence type="ECO:0000259" key="1">
    <source>
        <dbReference type="Pfam" id="PF26147"/>
    </source>
</evidence>
<comment type="caution">
    <text evidence="2">The sequence shown here is derived from an EMBL/GenBank/DDBJ whole genome shotgun (WGS) entry which is preliminary data.</text>
</comment>
<accession>A0ABR4NL07</accession>
<feature type="domain" description="YMC020W-like alpha/beta hydrolase" evidence="1">
    <location>
        <begin position="129"/>
        <end position="362"/>
    </location>
</feature>
<feature type="domain" description="YMC020W-like alpha/beta hydrolase" evidence="1">
    <location>
        <begin position="6"/>
        <end position="77"/>
    </location>
</feature>
<evidence type="ECO:0000313" key="2">
    <source>
        <dbReference type="EMBL" id="KAL2920160.1"/>
    </source>
</evidence>
<reference evidence="2 3" key="1">
    <citation type="submission" date="2023-09" db="EMBL/GenBank/DDBJ databases">
        <title>Pangenome analysis of Batrachochytrium dendrobatidis and related Chytrids.</title>
        <authorList>
            <person name="Yacoub M.N."/>
            <person name="Stajich J.E."/>
            <person name="James T.Y."/>
        </authorList>
    </citation>
    <scope>NUCLEOTIDE SEQUENCE [LARGE SCALE GENOMIC DNA]</scope>
    <source>
        <strain evidence="2 3">JEL0888</strain>
    </source>
</reference>
<gene>
    <name evidence="2" type="ORF">HK105_200226</name>
</gene>
<name>A0ABR4NL07_9FUNG</name>
<evidence type="ECO:0000313" key="3">
    <source>
        <dbReference type="Proteomes" id="UP001527925"/>
    </source>
</evidence>
<dbReference type="PANTHER" id="PTHR47349:SF1">
    <property type="entry name" value="AER328WP"/>
    <property type="match status" value="1"/>
</dbReference>
<organism evidence="2 3">
    <name type="scientific">Polyrhizophydium stewartii</name>
    <dbReference type="NCBI Taxonomy" id="2732419"/>
    <lineage>
        <taxon>Eukaryota</taxon>
        <taxon>Fungi</taxon>
        <taxon>Fungi incertae sedis</taxon>
        <taxon>Chytridiomycota</taxon>
        <taxon>Chytridiomycota incertae sedis</taxon>
        <taxon>Chytridiomycetes</taxon>
        <taxon>Rhizophydiales</taxon>
        <taxon>Rhizophydiales incertae sedis</taxon>
        <taxon>Polyrhizophydium</taxon>
    </lineage>
</organism>
<dbReference type="EMBL" id="JADGIZ020000001">
    <property type="protein sequence ID" value="KAL2920160.1"/>
    <property type="molecule type" value="Genomic_DNA"/>
</dbReference>
<dbReference type="InterPro" id="IPR058934">
    <property type="entry name" value="YMC020W-like"/>
</dbReference>
<sequence>MACPPAQGVHGWFPHESVSPWIHSLLGPPTGTSKRLVSFASAAVRKCLAASRHTKFECTIATIPLEWNGTVEERVAAHMDQISSAYSSTHSASTDELPSRANLEDFRPNVHASRTKSVDEKSALPWRKEAIEAADLVYFVGHSQGSIVTTILVASLVDQGILDPARQNVCILALAGISHGPFPGIASIVQYLQTPASAQLFELNKPESALSQCYSTSLATVLERGCRLVAVGSWMDEVVPLHSSLLCGYRHPHIHRVLFVEDAELTGGSFILHLAIWCIRLLNRGLSDHGLIYFLSPLAAGSLVGTVSRGHTILYEDLCTFRTGFEFLVKEVGCTETNKLIEVPLPSTTAVRPDPFGLTWAFARVVSDPAVRSDAAIWAYLIETLDRFDKWNPPAGPLRDAKAQLAHGIRRASFRK</sequence>
<dbReference type="Proteomes" id="UP001527925">
    <property type="component" value="Unassembled WGS sequence"/>
</dbReference>
<proteinExistence type="predicted"/>
<dbReference type="PANTHER" id="PTHR47349">
    <property type="entry name" value="CHROMOSOME 8, WHOLE GENOME SHOTGUN SEQUENCE"/>
    <property type="match status" value="1"/>
</dbReference>
<keyword evidence="3" id="KW-1185">Reference proteome</keyword>
<dbReference type="InterPro" id="IPR058933">
    <property type="entry name" value="YMC020W-like_ab_hydrolase"/>
</dbReference>
<dbReference type="Pfam" id="PF26147">
    <property type="entry name" value="AB_HYDROLASE_YMC0-YMC35"/>
    <property type="match status" value="2"/>
</dbReference>
<protein>
    <recommendedName>
        <fullName evidence="1">YMC020W-like alpha/beta hydrolase domain-containing protein</fullName>
    </recommendedName>
</protein>